<keyword evidence="1" id="KW-0614">Plasmid</keyword>
<gene>
    <name evidence="1" type="ORF">SA2016_4096</name>
</gene>
<proteinExistence type="predicted"/>
<keyword evidence="2" id="KW-1185">Reference proteome</keyword>
<organism evidence="1 2">
    <name type="scientific">Sinomonas atrocyanea</name>
    <dbReference type="NCBI Taxonomy" id="37927"/>
    <lineage>
        <taxon>Bacteria</taxon>
        <taxon>Bacillati</taxon>
        <taxon>Actinomycetota</taxon>
        <taxon>Actinomycetes</taxon>
        <taxon>Micrococcales</taxon>
        <taxon>Micrococcaceae</taxon>
        <taxon>Sinomonas</taxon>
    </lineage>
</organism>
<dbReference type="KEGG" id="satk:SA2016_4096"/>
<sequence>MSEDQDPIVVQEADAIYESVRTICHHSETQPAPTVYRVLGNLKGATGDMLAQALNQLADGLERSLTEYDVYEDDGADPALNVAAAAGHMRLAAHLAAELGGHLSEAQNAIAQQGYRAAGHDGV</sequence>
<dbReference type="Proteomes" id="UP000070134">
    <property type="component" value="Plasmid pSA01"/>
</dbReference>
<name>A0A127A5H6_9MICC</name>
<reference evidence="1 2" key="1">
    <citation type="submission" date="2016-02" db="EMBL/GenBank/DDBJ databases">
        <title>Complete genome of Sinomonas atrocyanea KCTC 3377.</title>
        <authorList>
            <person name="Kim K.M."/>
        </authorList>
    </citation>
    <scope>NUCLEOTIDE SEQUENCE [LARGE SCALE GENOMIC DNA]</scope>
    <source>
        <strain evidence="1 2">KCTC 3377</strain>
        <plasmid evidence="1 2">pSA01</plasmid>
    </source>
</reference>
<dbReference type="AlphaFoldDB" id="A0A127A5H6"/>
<dbReference type="RefSeq" id="WP_066503023.1">
    <property type="nucleotide sequence ID" value="NZ_BJMO01000078.1"/>
</dbReference>
<evidence type="ECO:0000313" key="2">
    <source>
        <dbReference type="Proteomes" id="UP000070134"/>
    </source>
</evidence>
<geneLocation type="plasmid" evidence="1 2">
    <name>pSA01</name>
</geneLocation>
<dbReference type="EMBL" id="CP014519">
    <property type="protein sequence ID" value="AMM34748.1"/>
    <property type="molecule type" value="Genomic_DNA"/>
</dbReference>
<evidence type="ECO:0000313" key="1">
    <source>
        <dbReference type="EMBL" id="AMM34748.1"/>
    </source>
</evidence>
<dbReference type="OrthoDB" id="3830192at2"/>
<protein>
    <submittedName>
        <fullName evidence="1">Uncharacterized protein</fullName>
    </submittedName>
</protein>
<accession>A0A127A5H6</accession>